<dbReference type="InterPro" id="IPR036237">
    <property type="entry name" value="Xyl_isomerase-like_sf"/>
</dbReference>
<evidence type="ECO:0008006" key="3">
    <source>
        <dbReference type="Google" id="ProtNLM"/>
    </source>
</evidence>
<dbReference type="Proteomes" id="UP000216035">
    <property type="component" value="Unassembled WGS sequence"/>
</dbReference>
<sequence>MKLKYIAPFWGQEQLSAEAFLSKVVESGYDGVEINFPNSDSFVREFKQALQNIRESVNPEFMFIAQQVLGFRDEAVDSYKQRMSDRLMYLLELQPTFVNSHTGRDYFDFYENCDCIEATTQLAKQYQIPIYHEIHRGRFSFHAKSLIPYLDIFPNLELVGDLSHFCVVSESMLEGQAHFLKRIFPRIRHLHARVGWQQAPQVNHPFAPEWDTHVQQFLAWWKEILQLHRSKGVFSITPEFGPFPYLPQEPFSQKPFVNQWDINNEFKQFLKQNLPNYA</sequence>
<name>A0A255ZSH4_9FLAO</name>
<dbReference type="Gene3D" id="3.20.20.150">
    <property type="entry name" value="Divalent-metal-dependent TIM barrel enzymes"/>
    <property type="match status" value="1"/>
</dbReference>
<dbReference type="RefSeq" id="WP_094486175.1">
    <property type="nucleotide sequence ID" value="NZ_NOXX01000192.1"/>
</dbReference>
<dbReference type="AlphaFoldDB" id="A0A255ZSH4"/>
<evidence type="ECO:0000313" key="1">
    <source>
        <dbReference type="EMBL" id="OYQ44339.1"/>
    </source>
</evidence>
<proteinExistence type="predicted"/>
<organism evidence="1 2">
    <name type="scientific">Flavobacterium aurantiibacter</name>
    <dbReference type="NCBI Taxonomy" id="2023067"/>
    <lineage>
        <taxon>Bacteria</taxon>
        <taxon>Pseudomonadati</taxon>
        <taxon>Bacteroidota</taxon>
        <taxon>Flavobacteriia</taxon>
        <taxon>Flavobacteriales</taxon>
        <taxon>Flavobacteriaceae</taxon>
        <taxon>Flavobacterium</taxon>
    </lineage>
</organism>
<reference evidence="1 2" key="1">
    <citation type="submission" date="2017-07" db="EMBL/GenBank/DDBJ databases">
        <title>Flavobacterium cyanobacteriorum sp. nov., isolated from cyanobacterial aggregates in a eutrophic lake.</title>
        <authorList>
            <person name="Cai H."/>
        </authorList>
    </citation>
    <scope>NUCLEOTIDE SEQUENCE [LARGE SCALE GENOMIC DNA]</scope>
    <source>
        <strain evidence="1 2">TH167</strain>
    </source>
</reference>
<evidence type="ECO:0000313" key="2">
    <source>
        <dbReference type="Proteomes" id="UP000216035"/>
    </source>
</evidence>
<dbReference type="OrthoDB" id="2555274at2"/>
<comment type="caution">
    <text evidence="1">The sequence shown here is derived from an EMBL/GenBank/DDBJ whole genome shotgun (WGS) entry which is preliminary data.</text>
</comment>
<dbReference type="SUPFAM" id="SSF51658">
    <property type="entry name" value="Xylose isomerase-like"/>
    <property type="match status" value="1"/>
</dbReference>
<keyword evidence="2" id="KW-1185">Reference proteome</keyword>
<gene>
    <name evidence="1" type="ORF">CHX27_07655</name>
</gene>
<protein>
    <recommendedName>
        <fullName evidence="3">Xylose isomerase</fullName>
    </recommendedName>
</protein>
<dbReference type="EMBL" id="NOXX01000192">
    <property type="protein sequence ID" value="OYQ44339.1"/>
    <property type="molecule type" value="Genomic_DNA"/>
</dbReference>
<accession>A0A255ZSH4</accession>